<dbReference type="Proteomes" id="UP000295334">
    <property type="component" value="Unassembled WGS sequence"/>
</dbReference>
<keyword evidence="1" id="KW-0732">Signal</keyword>
<dbReference type="Gene3D" id="2.40.128.600">
    <property type="match status" value="1"/>
</dbReference>
<organism evidence="3 4">
    <name type="scientific">Flaviaesturariibacter flavus</name>
    <dbReference type="NCBI Taxonomy" id="2502780"/>
    <lineage>
        <taxon>Bacteria</taxon>
        <taxon>Pseudomonadati</taxon>
        <taxon>Bacteroidota</taxon>
        <taxon>Chitinophagia</taxon>
        <taxon>Chitinophagales</taxon>
        <taxon>Chitinophagaceae</taxon>
        <taxon>Flaviaestuariibacter</taxon>
    </lineage>
</organism>
<proteinExistence type="predicted"/>
<keyword evidence="4" id="KW-1185">Reference proteome</keyword>
<comment type="caution">
    <text evidence="3">The sequence shown here is derived from an EMBL/GenBank/DDBJ whole genome shotgun (WGS) entry which is preliminary data.</text>
</comment>
<gene>
    <name evidence="3" type="ORF">EPD60_12650</name>
</gene>
<evidence type="ECO:0000256" key="1">
    <source>
        <dbReference type="SAM" id="SignalP"/>
    </source>
</evidence>
<reference evidence="3 4" key="1">
    <citation type="submission" date="2019-03" db="EMBL/GenBank/DDBJ databases">
        <authorList>
            <person name="Kim M.K.M."/>
        </authorList>
    </citation>
    <scope>NUCLEOTIDE SEQUENCE [LARGE SCALE GENOMIC DNA]</scope>
    <source>
        <strain evidence="3 4">17J68-12</strain>
    </source>
</reference>
<dbReference type="EMBL" id="SJZI01000046">
    <property type="protein sequence ID" value="TCJ13240.1"/>
    <property type="molecule type" value="Genomic_DNA"/>
</dbReference>
<accession>A0A4R1B6E3</accession>
<dbReference type="OrthoDB" id="9793489at2"/>
<dbReference type="AlphaFoldDB" id="A0A4R1B6E3"/>
<evidence type="ECO:0000313" key="3">
    <source>
        <dbReference type="EMBL" id="TCJ13240.1"/>
    </source>
</evidence>
<feature type="signal peptide" evidence="1">
    <location>
        <begin position="1"/>
        <end position="19"/>
    </location>
</feature>
<feature type="domain" description="Peptidase S12 Pab87-related C-terminal" evidence="2">
    <location>
        <begin position="45"/>
        <end position="117"/>
    </location>
</feature>
<dbReference type="RefSeq" id="WP_131449872.1">
    <property type="nucleotide sequence ID" value="NZ_SJZI01000046.1"/>
</dbReference>
<protein>
    <submittedName>
        <fullName evidence="3">DUF3471 domain-containing protein</fullName>
    </submittedName>
</protein>
<evidence type="ECO:0000313" key="4">
    <source>
        <dbReference type="Proteomes" id="UP000295334"/>
    </source>
</evidence>
<dbReference type="Pfam" id="PF11954">
    <property type="entry name" value="DUF3471"/>
    <property type="match status" value="1"/>
</dbReference>
<dbReference type="InterPro" id="IPR021860">
    <property type="entry name" value="Peptidase_S12_Pab87-rel_C"/>
</dbReference>
<name>A0A4R1B6E3_9BACT</name>
<sequence length="130" mass="13746">MKKILLAAFAFALSPVLFAQSPGGLKPGSVPVSNSVITAVSAPLAAASDTARLAAYAGTYSCPNFHRKITIRVKDGTLEAEATGQGSILLDALDDKTFRFDGADVTLEFDAKAKTMKLTQHGKELLFTKE</sequence>
<feature type="chain" id="PRO_5020382119" evidence="1">
    <location>
        <begin position="20"/>
        <end position="130"/>
    </location>
</feature>
<evidence type="ECO:0000259" key="2">
    <source>
        <dbReference type="Pfam" id="PF11954"/>
    </source>
</evidence>